<evidence type="ECO:0000313" key="2">
    <source>
        <dbReference type="EMBL" id="JAH22586.1"/>
    </source>
</evidence>
<sequence>MQANYYHHRLSPNRTAFLDGQRQVSAAGGTRFFSPPHSPLDAASDAGRVEAALDR</sequence>
<accession>A0A0E9R071</accession>
<reference evidence="2" key="2">
    <citation type="journal article" date="2015" name="Fish Shellfish Immunol.">
        <title>Early steps in the European eel (Anguilla anguilla)-Vibrio vulnificus interaction in the gills: Role of the RtxA13 toxin.</title>
        <authorList>
            <person name="Callol A."/>
            <person name="Pajuelo D."/>
            <person name="Ebbesson L."/>
            <person name="Teles M."/>
            <person name="MacKenzie S."/>
            <person name="Amaro C."/>
        </authorList>
    </citation>
    <scope>NUCLEOTIDE SEQUENCE</scope>
</reference>
<protein>
    <submittedName>
        <fullName evidence="2">Uncharacterized protein</fullName>
    </submittedName>
</protein>
<name>A0A0E9R071_ANGAN</name>
<proteinExistence type="predicted"/>
<feature type="region of interest" description="Disordered" evidence="1">
    <location>
        <begin position="27"/>
        <end position="55"/>
    </location>
</feature>
<dbReference type="AlphaFoldDB" id="A0A0E9R071"/>
<reference evidence="2" key="1">
    <citation type="submission" date="2014-11" db="EMBL/GenBank/DDBJ databases">
        <authorList>
            <person name="Amaro Gonzalez C."/>
        </authorList>
    </citation>
    <scope>NUCLEOTIDE SEQUENCE</scope>
</reference>
<organism evidence="2">
    <name type="scientific">Anguilla anguilla</name>
    <name type="common">European freshwater eel</name>
    <name type="synonym">Muraena anguilla</name>
    <dbReference type="NCBI Taxonomy" id="7936"/>
    <lineage>
        <taxon>Eukaryota</taxon>
        <taxon>Metazoa</taxon>
        <taxon>Chordata</taxon>
        <taxon>Craniata</taxon>
        <taxon>Vertebrata</taxon>
        <taxon>Euteleostomi</taxon>
        <taxon>Actinopterygii</taxon>
        <taxon>Neopterygii</taxon>
        <taxon>Teleostei</taxon>
        <taxon>Anguilliformes</taxon>
        <taxon>Anguillidae</taxon>
        <taxon>Anguilla</taxon>
    </lineage>
</organism>
<dbReference type="EMBL" id="GBXM01085991">
    <property type="protein sequence ID" value="JAH22586.1"/>
    <property type="molecule type" value="Transcribed_RNA"/>
</dbReference>
<evidence type="ECO:0000256" key="1">
    <source>
        <dbReference type="SAM" id="MobiDB-lite"/>
    </source>
</evidence>